<name>A0A8T7H8G9_9EURY</name>
<evidence type="ECO:0000313" key="3">
    <source>
        <dbReference type="Proteomes" id="UP000737555"/>
    </source>
</evidence>
<dbReference type="AlphaFoldDB" id="A0A8T7H8G9"/>
<protein>
    <submittedName>
        <fullName evidence="2">Molybdopterin-dependent oxidoreductase</fullName>
    </submittedName>
</protein>
<dbReference type="SUPFAM" id="SSF56524">
    <property type="entry name" value="Oxidoreductase molybdopterin-binding domain"/>
    <property type="match status" value="1"/>
</dbReference>
<comment type="caution">
    <text evidence="2">The sequence shown here is derived from an EMBL/GenBank/DDBJ whole genome shotgun (WGS) entry which is preliminary data.</text>
</comment>
<dbReference type="Pfam" id="PF00174">
    <property type="entry name" value="Oxidored_molyb"/>
    <property type="match status" value="1"/>
</dbReference>
<feature type="domain" description="Oxidoreductase molybdopterin-binding" evidence="1">
    <location>
        <begin position="67"/>
        <end position="209"/>
    </location>
</feature>
<reference evidence="2" key="1">
    <citation type="submission" date="2020-05" db="EMBL/GenBank/DDBJ databases">
        <title>The first insight into the ecology of ammonia-tolerant syntrophic propionate oxidizing bacteria.</title>
        <authorList>
            <person name="Singh A."/>
            <person name="Schnurer A."/>
            <person name="Westerholm M."/>
        </authorList>
    </citation>
    <scope>NUCLEOTIDE SEQUENCE</scope>
    <source>
        <strain evidence="2">MAG54</strain>
    </source>
</reference>
<dbReference type="PANTHER" id="PTHR43032:SF2">
    <property type="entry name" value="BLL0505 PROTEIN"/>
    <property type="match status" value="1"/>
</dbReference>
<gene>
    <name evidence="2" type="ORF">HQQ74_03225</name>
</gene>
<sequence length="228" mass="26082">MRRGRRRGQIIVILLIGAIAVLYALDLAGNRPGVTELAPAEVRGYQGEQLSSIADFRENSIHGPQYVNASTYTLTIDGQVENRKEYSYDALRDWFPHYRKVVTLYCVEGWDATILWEGVRVKDLLLEAGVKPGANTVIFYAEDGYSSSLPLTYIEDRDILLAYAMNNVTLPAERGFPFQLVAEDRWGYKWVKWVTRIEVSDDENYRGYWESRGYVNNGSIDRSFFDQG</sequence>
<dbReference type="PANTHER" id="PTHR43032">
    <property type="entry name" value="PROTEIN-METHIONINE-SULFOXIDE REDUCTASE"/>
    <property type="match status" value="1"/>
</dbReference>
<evidence type="ECO:0000313" key="2">
    <source>
        <dbReference type="EMBL" id="NQS77724.1"/>
    </source>
</evidence>
<dbReference type="Proteomes" id="UP000737555">
    <property type="component" value="Unassembled WGS sequence"/>
</dbReference>
<proteinExistence type="predicted"/>
<accession>A0A8T7H8G9</accession>
<dbReference type="EMBL" id="JABMJE010000028">
    <property type="protein sequence ID" value="NQS77724.1"/>
    <property type="molecule type" value="Genomic_DNA"/>
</dbReference>
<dbReference type="InterPro" id="IPR036374">
    <property type="entry name" value="OxRdtase_Mopterin-bd_sf"/>
</dbReference>
<organism evidence="2 3">
    <name type="scientific">Methanoculleus bourgensis</name>
    <dbReference type="NCBI Taxonomy" id="83986"/>
    <lineage>
        <taxon>Archaea</taxon>
        <taxon>Methanobacteriati</taxon>
        <taxon>Methanobacteriota</taxon>
        <taxon>Stenosarchaea group</taxon>
        <taxon>Methanomicrobia</taxon>
        <taxon>Methanomicrobiales</taxon>
        <taxon>Methanomicrobiaceae</taxon>
        <taxon>Methanoculleus</taxon>
    </lineage>
</organism>
<dbReference type="InterPro" id="IPR000572">
    <property type="entry name" value="OxRdtase_Mopterin-bd_dom"/>
</dbReference>
<dbReference type="CDD" id="cd00321">
    <property type="entry name" value="SO_family_Moco"/>
    <property type="match status" value="1"/>
</dbReference>
<dbReference type="Gene3D" id="3.90.420.10">
    <property type="entry name" value="Oxidoreductase, molybdopterin-binding domain"/>
    <property type="match status" value="1"/>
</dbReference>
<evidence type="ECO:0000259" key="1">
    <source>
        <dbReference type="Pfam" id="PF00174"/>
    </source>
</evidence>